<dbReference type="Proteomes" id="UP000505306">
    <property type="component" value="Chromosome"/>
</dbReference>
<gene>
    <name evidence="1" type="ORF">G5B37_13445</name>
</gene>
<evidence type="ECO:0000313" key="1">
    <source>
        <dbReference type="EMBL" id="QIE60531.1"/>
    </source>
</evidence>
<reference evidence="1 2" key="1">
    <citation type="submission" date="2020-02" db="EMBL/GenBank/DDBJ databases">
        <title>Complete genome sequence of Flavobacteriaceae bacterium.</title>
        <authorList>
            <person name="Kim S.-J."/>
            <person name="Kim Y.-S."/>
            <person name="Kim K.-H."/>
        </authorList>
    </citation>
    <scope>NUCLEOTIDE SEQUENCE [LARGE SCALE GENOMIC DNA]</scope>
    <source>
        <strain evidence="1 2">RR4-40</strain>
    </source>
</reference>
<accession>A0A6G6GS46</accession>
<keyword evidence="2" id="KW-1185">Reference proteome</keyword>
<dbReference type="AlphaFoldDB" id="A0A6G6GS46"/>
<name>A0A6G6GS46_9FLAO</name>
<organism evidence="1 2">
    <name type="scientific">Rasiella rasia</name>
    <dbReference type="NCBI Taxonomy" id="2744027"/>
    <lineage>
        <taxon>Bacteria</taxon>
        <taxon>Pseudomonadati</taxon>
        <taxon>Bacteroidota</taxon>
        <taxon>Flavobacteriia</taxon>
        <taxon>Flavobacteriales</taxon>
        <taxon>Flavobacteriaceae</taxon>
        <taxon>Rasiella</taxon>
    </lineage>
</organism>
<dbReference type="RefSeq" id="WP_164680543.1">
    <property type="nucleotide sequence ID" value="NZ_CP049057.1"/>
</dbReference>
<protein>
    <submittedName>
        <fullName evidence="1">Uncharacterized protein</fullName>
    </submittedName>
</protein>
<evidence type="ECO:0000313" key="2">
    <source>
        <dbReference type="Proteomes" id="UP000505306"/>
    </source>
</evidence>
<proteinExistence type="predicted"/>
<sequence>MRIQYLLPALIFIAFFSYSDTLFGQPSNVDLAKNTSVLIQQIGVANTSVAEISSQQGQIALVQLGAGNEVNFHMKAKKIKGLVLQKGVDNKVFNVAPNPRETMKTVVMQRGYNQNLLMLGGNSMSENMTIRMRGKNQTVVVRNIKRRR</sequence>
<dbReference type="KEGG" id="mgel:G5B37_13445"/>
<dbReference type="EMBL" id="CP049057">
    <property type="protein sequence ID" value="QIE60531.1"/>
    <property type="molecule type" value="Genomic_DNA"/>
</dbReference>